<feature type="signal peptide" evidence="2">
    <location>
        <begin position="1"/>
        <end position="20"/>
    </location>
</feature>
<name>A0A8H7C6M4_AGABI</name>
<sequence>MRLALCWFFLFLVGCSGVYGHEEYFNENLKISSLQDGRVSTTFSFETILKGVPPRDPRLLNAPDSSQHYIVFPLALGQILREYAVTELHLTLNAGSWNYERWGYPEESGVGTGAELWAWMGAGAPMSIDDRWQGLRNALAGLFCASLGTLDEQRTTSPTHSYFPHGILPSWNGSSAHELRHGSMPSEHVCTENLTPFLKLLPCKSLSGIASLLNPHRIFDADWHGLGIHVLWSGESGIKVRLSFQGVMDPLRPSISQKRDWSLESLFSRSIERSCPAANSSNIYVTLPSEAYNISPEPSKIVGQLASYDILGDKSFNVAMKWPRSFQYSPSYETSVPISVVRTLRGATQASGKLSLVISNHRSTPQSLVYLETMPWLVQFQLHTLHARVDGRIRDDVISNISYMAPVPHSRPATFQAELRLAPRSVTHLTMDVDKAFLRYTEHPPDAQRGWDLPPAVLIPILSDTEDNHTRSSNRQRLGQPIYTSTLLVDVATPDFSMPYNVIIFTCSLIAFIFGSVFNLLTRKFVVIGPDQPPEK</sequence>
<organism evidence="3 4">
    <name type="scientific">Agaricus bisporus var. burnettii</name>
    <dbReference type="NCBI Taxonomy" id="192524"/>
    <lineage>
        <taxon>Eukaryota</taxon>
        <taxon>Fungi</taxon>
        <taxon>Dikarya</taxon>
        <taxon>Basidiomycota</taxon>
        <taxon>Agaricomycotina</taxon>
        <taxon>Agaricomycetes</taxon>
        <taxon>Agaricomycetidae</taxon>
        <taxon>Agaricales</taxon>
        <taxon>Agaricineae</taxon>
        <taxon>Agaricaceae</taxon>
        <taxon>Agaricus</taxon>
    </lineage>
</organism>
<feature type="transmembrane region" description="Helical" evidence="1">
    <location>
        <begin position="500"/>
        <end position="521"/>
    </location>
</feature>
<dbReference type="PROSITE" id="PS51257">
    <property type="entry name" value="PROKAR_LIPOPROTEIN"/>
    <property type="match status" value="1"/>
</dbReference>
<reference evidence="3 4" key="1">
    <citation type="journal article" name="Sci. Rep.">
        <title>Telomere-to-telomere assembled and centromere annotated genomes of the two main subspecies of the button mushroom Agaricus bisporus reveal especially polymorphic chromosome ends.</title>
        <authorList>
            <person name="Sonnenberg A.S.M."/>
            <person name="Sedaghat-Telgerd N."/>
            <person name="Lavrijssen B."/>
            <person name="Ohm R.A."/>
            <person name="Hendrickx P.M."/>
            <person name="Scholtmeijer K."/>
            <person name="Baars J.J.P."/>
            <person name="van Peer A."/>
        </authorList>
    </citation>
    <scope>NUCLEOTIDE SEQUENCE [LARGE SCALE GENOMIC DNA]</scope>
    <source>
        <strain evidence="3 4">H119_p4</strain>
    </source>
</reference>
<evidence type="ECO:0000313" key="3">
    <source>
        <dbReference type="EMBL" id="KAF7767876.1"/>
    </source>
</evidence>
<dbReference type="EMBL" id="JABXXO010000010">
    <property type="protein sequence ID" value="KAF7767876.1"/>
    <property type="molecule type" value="Genomic_DNA"/>
</dbReference>
<dbReference type="Pfam" id="PF04113">
    <property type="entry name" value="Gpi16"/>
    <property type="match status" value="2"/>
</dbReference>
<keyword evidence="1" id="KW-0812">Transmembrane</keyword>
<dbReference type="GO" id="GO:0016255">
    <property type="term" value="P:attachment of GPI anchor to protein"/>
    <property type="evidence" value="ECO:0007669"/>
    <property type="project" value="InterPro"/>
</dbReference>
<keyword evidence="2" id="KW-0732">Signal</keyword>
<comment type="caution">
    <text evidence="3">The sequence shown here is derived from an EMBL/GenBank/DDBJ whole genome shotgun (WGS) entry which is preliminary data.</text>
</comment>
<feature type="chain" id="PRO_5034109718" description="GPI transamidase component PIG-T" evidence="2">
    <location>
        <begin position="21"/>
        <end position="536"/>
    </location>
</feature>
<dbReference type="PANTHER" id="PTHR12959:SF11">
    <property type="entry name" value="GPI TRANSAMIDASE COMPONENT PIG-T"/>
    <property type="match status" value="1"/>
</dbReference>
<dbReference type="Proteomes" id="UP000629468">
    <property type="component" value="Unassembled WGS sequence"/>
</dbReference>
<protein>
    <recommendedName>
        <fullName evidence="5">GPI transamidase component PIG-T</fullName>
    </recommendedName>
</protein>
<gene>
    <name evidence="3" type="ORF">Agabi119p4_7119</name>
</gene>
<dbReference type="GO" id="GO:0042765">
    <property type="term" value="C:GPI-anchor transamidase complex"/>
    <property type="evidence" value="ECO:0007669"/>
    <property type="project" value="InterPro"/>
</dbReference>
<evidence type="ECO:0000256" key="2">
    <source>
        <dbReference type="SAM" id="SignalP"/>
    </source>
</evidence>
<evidence type="ECO:0000313" key="4">
    <source>
        <dbReference type="Proteomes" id="UP000629468"/>
    </source>
</evidence>
<keyword evidence="1" id="KW-0472">Membrane</keyword>
<proteinExistence type="predicted"/>
<evidence type="ECO:0000256" key="1">
    <source>
        <dbReference type="SAM" id="Phobius"/>
    </source>
</evidence>
<dbReference type="PANTHER" id="PTHR12959">
    <property type="entry name" value="GPI TRANSAMIDASE COMPONENT PIG-T-RELATED"/>
    <property type="match status" value="1"/>
</dbReference>
<keyword evidence="1" id="KW-1133">Transmembrane helix</keyword>
<accession>A0A8H7C6M4</accession>
<dbReference type="InterPro" id="IPR007245">
    <property type="entry name" value="PIG-T"/>
</dbReference>
<evidence type="ECO:0008006" key="5">
    <source>
        <dbReference type="Google" id="ProtNLM"/>
    </source>
</evidence>
<dbReference type="AlphaFoldDB" id="A0A8H7C6M4"/>